<feature type="binding site" evidence="12">
    <location>
        <position position="93"/>
    </location>
    <ligand>
        <name>Mg(2+)</name>
        <dbReference type="ChEBI" id="CHEBI:18420"/>
        <label>1</label>
    </ligand>
</feature>
<evidence type="ECO:0000256" key="9">
    <source>
        <dbReference type="ARBA" id="ARBA00023141"/>
    </source>
</evidence>
<dbReference type="Gene3D" id="1.20.970.10">
    <property type="entry name" value="Transferase, Pyrimidine Nucleoside Phosphorylase, Chain C"/>
    <property type="match status" value="1"/>
</dbReference>
<evidence type="ECO:0000256" key="4">
    <source>
        <dbReference type="ARBA" id="ARBA00022676"/>
    </source>
</evidence>
<evidence type="ECO:0000313" key="16">
    <source>
        <dbReference type="Proteomes" id="UP001069090"/>
    </source>
</evidence>
<feature type="domain" description="Glycosyl transferase family 3" evidence="13">
    <location>
        <begin position="76"/>
        <end position="323"/>
    </location>
</feature>
<feature type="binding site" evidence="12">
    <location>
        <position position="121"/>
    </location>
    <ligand>
        <name>5-phospho-alpha-D-ribose 1-diphosphate</name>
        <dbReference type="ChEBI" id="CHEBI:58017"/>
    </ligand>
</feature>
<comment type="caution">
    <text evidence="15">The sequence shown here is derived from an EMBL/GenBank/DDBJ whole genome shotgun (WGS) entry which is preliminary data.</text>
</comment>
<dbReference type="PANTHER" id="PTHR43285:SF2">
    <property type="entry name" value="ANTHRANILATE PHOSPHORIBOSYLTRANSFERASE"/>
    <property type="match status" value="1"/>
</dbReference>
<evidence type="ECO:0000256" key="10">
    <source>
        <dbReference type="ARBA" id="ARBA00052328"/>
    </source>
</evidence>
<feature type="binding site" evidence="12">
    <location>
        <position position="227"/>
    </location>
    <ligand>
        <name>Mg(2+)</name>
        <dbReference type="ChEBI" id="CHEBI:18420"/>
        <label>1</label>
    </ligand>
</feature>
<evidence type="ECO:0000256" key="1">
    <source>
        <dbReference type="ARBA" id="ARBA00004907"/>
    </source>
</evidence>
<comment type="subunit">
    <text evidence="2 12">Homodimer.</text>
</comment>
<feature type="binding site" evidence="12">
    <location>
        <begin position="91"/>
        <end position="94"/>
    </location>
    <ligand>
        <name>5-phospho-alpha-D-ribose 1-diphosphate</name>
        <dbReference type="ChEBI" id="CHEBI:58017"/>
    </ligand>
</feature>
<feature type="binding site" evidence="12">
    <location>
        <position position="226"/>
    </location>
    <ligand>
        <name>Mg(2+)</name>
        <dbReference type="ChEBI" id="CHEBI:18420"/>
        <label>2</label>
    </ligand>
</feature>
<keyword evidence="16" id="KW-1185">Reference proteome</keyword>
<dbReference type="Pfam" id="PF02885">
    <property type="entry name" value="Glycos_trans_3N"/>
    <property type="match status" value="1"/>
</dbReference>
<evidence type="ECO:0000256" key="7">
    <source>
        <dbReference type="ARBA" id="ARBA00022822"/>
    </source>
</evidence>
<dbReference type="InterPro" id="IPR000312">
    <property type="entry name" value="Glycosyl_Trfase_fam3"/>
</dbReference>
<evidence type="ECO:0000259" key="14">
    <source>
        <dbReference type="Pfam" id="PF02885"/>
    </source>
</evidence>
<comment type="catalytic activity">
    <reaction evidence="10 12">
        <text>N-(5-phospho-beta-D-ribosyl)anthranilate + diphosphate = 5-phospho-alpha-D-ribose 1-diphosphate + anthranilate</text>
        <dbReference type="Rhea" id="RHEA:11768"/>
        <dbReference type="ChEBI" id="CHEBI:16567"/>
        <dbReference type="ChEBI" id="CHEBI:18277"/>
        <dbReference type="ChEBI" id="CHEBI:33019"/>
        <dbReference type="ChEBI" id="CHEBI:58017"/>
        <dbReference type="EC" id="2.4.2.18"/>
    </reaction>
</comment>
<evidence type="ECO:0000256" key="6">
    <source>
        <dbReference type="ARBA" id="ARBA00022723"/>
    </source>
</evidence>
<evidence type="ECO:0000313" key="15">
    <source>
        <dbReference type="EMBL" id="MCZ0864727.1"/>
    </source>
</evidence>
<feature type="binding site" evidence="12">
    <location>
        <position position="167"/>
    </location>
    <ligand>
        <name>anthranilate</name>
        <dbReference type="ChEBI" id="CHEBI:16567"/>
        <label>2</label>
    </ligand>
</feature>
<feature type="domain" description="Glycosyl transferase family 3 N-terminal" evidence="14">
    <location>
        <begin position="5"/>
        <end position="66"/>
    </location>
</feature>
<dbReference type="GO" id="GO:0005829">
    <property type="term" value="C:cytosol"/>
    <property type="evidence" value="ECO:0007669"/>
    <property type="project" value="TreeGrafter"/>
</dbReference>
<dbReference type="AlphaFoldDB" id="A0A9J6RKK4"/>
<dbReference type="Gene3D" id="3.40.1030.10">
    <property type="entry name" value="Nucleoside phosphorylase/phosphoribosyltransferase catalytic domain"/>
    <property type="match status" value="1"/>
</dbReference>
<organism evidence="15 16">
    <name type="scientific">Dasania phycosphaerae</name>
    <dbReference type="NCBI Taxonomy" id="2950436"/>
    <lineage>
        <taxon>Bacteria</taxon>
        <taxon>Pseudomonadati</taxon>
        <taxon>Pseudomonadota</taxon>
        <taxon>Gammaproteobacteria</taxon>
        <taxon>Cellvibrionales</taxon>
        <taxon>Spongiibacteraceae</taxon>
        <taxon>Dasania</taxon>
    </lineage>
</organism>
<evidence type="ECO:0000256" key="5">
    <source>
        <dbReference type="ARBA" id="ARBA00022679"/>
    </source>
</evidence>
<evidence type="ECO:0000256" key="2">
    <source>
        <dbReference type="ARBA" id="ARBA00011738"/>
    </source>
</evidence>
<dbReference type="SUPFAM" id="SSF47648">
    <property type="entry name" value="Nucleoside phosphorylase/phosphoribosyltransferase N-terminal domain"/>
    <property type="match status" value="1"/>
</dbReference>
<dbReference type="SUPFAM" id="SSF52418">
    <property type="entry name" value="Nucleoside phosphorylase/phosphoribosyltransferase catalytic domain"/>
    <property type="match status" value="1"/>
</dbReference>
<comment type="function">
    <text evidence="12">Catalyzes the transfer of the phosphoribosyl group of 5-phosphorylribose-1-pyrophosphate (PRPP) to anthranilate to yield N-(5'-phosphoribosyl)-anthranilate (PRA).</text>
</comment>
<comment type="similarity">
    <text evidence="11">In the C-terminal section; belongs to the anthranilate phosphoribosyltransferase family.</text>
</comment>
<dbReference type="EMBL" id="JAPTGG010000004">
    <property type="protein sequence ID" value="MCZ0864727.1"/>
    <property type="molecule type" value="Genomic_DNA"/>
</dbReference>
<keyword evidence="8 12" id="KW-0460">Magnesium</keyword>
<dbReference type="FunFam" id="3.40.1030.10:FF:000002">
    <property type="entry name" value="Anthranilate phosphoribosyltransferase"/>
    <property type="match status" value="1"/>
</dbReference>
<keyword evidence="4 12" id="KW-0328">Glycosyltransferase</keyword>
<dbReference type="InterPro" id="IPR036320">
    <property type="entry name" value="Glycosyl_Trfase_fam3_N_dom_sf"/>
</dbReference>
<dbReference type="GO" id="GO:0000287">
    <property type="term" value="F:magnesium ion binding"/>
    <property type="evidence" value="ECO:0007669"/>
    <property type="project" value="UniProtKB-UniRule"/>
</dbReference>
<comment type="caution">
    <text evidence="12">Lacks conserved residue(s) required for the propagation of feature annotation.</text>
</comment>
<comment type="similarity">
    <text evidence="12">Belongs to the anthranilate phosphoribosyltransferase family.</text>
</comment>
<keyword evidence="3 12" id="KW-0028">Amino-acid biosynthesis</keyword>
<feature type="binding site" evidence="12">
    <location>
        <position position="81"/>
    </location>
    <ligand>
        <name>anthranilate</name>
        <dbReference type="ChEBI" id="CHEBI:16567"/>
        <label>1</label>
    </ligand>
</feature>
<proteinExistence type="inferred from homology"/>
<dbReference type="GO" id="GO:0000162">
    <property type="term" value="P:L-tryptophan biosynthetic process"/>
    <property type="evidence" value="ECO:0007669"/>
    <property type="project" value="UniProtKB-UniRule"/>
</dbReference>
<dbReference type="EC" id="2.4.2.18" evidence="12"/>
<evidence type="ECO:0000256" key="3">
    <source>
        <dbReference type="ARBA" id="ARBA00022605"/>
    </source>
</evidence>
<feature type="binding site" evidence="12">
    <location>
        <begin position="109"/>
        <end position="117"/>
    </location>
    <ligand>
        <name>5-phospho-alpha-D-ribose 1-diphosphate</name>
        <dbReference type="ChEBI" id="CHEBI:58017"/>
    </ligand>
</feature>
<dbReference type="GO" id="GO:0004048">
    <property type="term" value="F:anthranilate phosphoribosyltransferase activity"/>
    <property type="evidence" value="ECO:0007669"/>
    <property type="project" value="UniProtKB-UniRule"/>
</dbReference>
<dbReference type="InterPro" id="IPR035902">
    <property type="entry name" value="Nuc_phospho_transferase"/>
</dbReference>
<keyword evidence="5 12" id="KW-0808">Transferase</keyword>
<dbReference type="NCBIfam" id="TIGR01245">
    <property type="entry name" value="trpD"/>
    <property type="match status" value="1"/>
</dbReference>
<evidence type="ECO:0000256" key="8">
    <source>
        <dbReference type="ARBA" id="ARBA00022842"/>
    </source>
</evidence>
<name>A0A9J6RKK4_9GAMM</name>
<reference evidence="15 16" key="1">
    <citation type="submission" date="2022-12" db="EMBL/GenBank/DDBJ databases">
        <title>Dasania phycosphaerae sp. nov., isolated from particulate material of the south coast of Korea.</title>
        <authorList>
            <person name="Jiang Y."/>
        </authorList>
    </citation>
    <scope>NUCLEOTIDE SEQUENCE [LARGE SCALE GENOMIC DNA]</scope>
    <source>
        <strain evidence="15 16">GY-19</strain>
    </source>
</reference>
<sequence length="341" mass="35360">MDIKAAIGEVIEGRSLSTEQMTAVMRQIMTGQATDAQIAALLVSLRVKGETVEEICGAAQVMRELATPVSVSGDYLVDIVGTGGDGSSLFNVSTASSFVVAAAGGQVAKHGSRSVSSKSGAADLLEAAGVRLDLSAEQVAECVSRAGIGFMFAVNHHAAMKYAVGPRKELALRTVFNLLGPVTNPAGVVNQLLGVYSKDWVRPMAEVLKNLGSEHVLVVHSADGLDEISIAKETYVAELRNGEITEYTITPEQFGMTRASLDSLTVSGAAESLVIVNALLAGEKGPAADIVALNAGAALYAANVVDSLELGIKAAQDVLNSGKGLEKLHELVALTRAMKEG</sequence>
<protein>
    <recommendedName>
        <fullName evidence="12">Anthranilate phosphoribosyltransferase</fullName>
        <ecNumber evidence="12">2.4.2.18</ecNumber>
    </recommendedName>
</protein>
<dbReference type="InterPro" id="IPR017459">
    <property type="entry name" value="Glycosyl_Trfase_fam3_N_dom"/>
</dbReference>
<feature type="binding site" evidence="12">
    <location>
        <begin position="84"/>
        <end position="85"/>
    </location>
    <ligand>
        <name>5-phospho-alpha-D-ribose 1-diphosphate</name>
        <dbReference type="ChEBI" id="CHEBI:58017"/>
    </ligand>
</feature>
<dbReference type="FunFam" id="1.20.970.10:FF:000006">
    <property type="entry name" value="Anthranilate phosphoribosyltransferase"/>
    <property type="match status" value="1"/>
</dbReference>
<dbReference type="InterPro" id="IPR005940">
    <property type="entry name" value="Anthranilate_Pribosyl_Tfrase"/>
</dbReference>
<dbReference type="Proteomes" id="UP001069090">
    <property type="component" value="Unassembled WGS sequence"/>
</dbReference>
<evidence type="ECO:0000256" key="12">
    <source>
        <dbReference type="HAMAP-Rule" id="MF_00211"/>
    </source>
</evidence>
<accession>A0A9J6RKK4</accession>
<gene>
    <name evidence="12 15" type="primary">trpD</name>
    <name evidence="15" type="ORF">O0V09_05915</name>
</gene>
<evidence type="ECO:0000259" key="13">
    <source>
        <dbReference type="Pfam" id="PF00591"/>
    </source>
</evidence>
<dbReference type="HAMAP" id="MF_00211">
    <property type="entry name" value="TrpD"/>
    <property type="match status" value="1"/>
</dbReference>
<evidence type="ECO:0000256" key="11">
    <source>
        <dbReference type="ARBA" id="ARBA00061188"/>
    </source>
</evidence>
<keyword evidence="6 12" id="KW-0479">Metal-binding</keyword>
<feature type="binding site" evidence="12">
    <location>
        <position position="81"/>
    </location>
    <ligand>
        <name>5-phospho-alpha-D-ribose 1-diphosphate</name>
        <dbReference type="ChEBI" id="CHEBI:58017"/>
    </ligand>
</feature>
<comment type="cofactor">
    <cofactor evidence="12">
        <name>Mg(2+)</name>
        <dbReference type="ChEBI" id="CHEBI:18420"/>
    </cofactor>
    <text evidence="12">Binds 2 magnesium ions per monomer.</text>
</comment>
<keyword evidence="9 12" id="KW-0057">Aromatic amino acid biosynthesis</keyword>
<dbReference type="PANTHER" id="PTHR43285">
    <property type="entry name" value="ANTHRANILATE PHOSPHORIBOSYLTRANSFERASE"/>
    <property type="match status" value="1"/>
</dbReference>
<comment type="pathway">
    <text evidence="1 12">Amino-acid biosynthesis; L-tryptophan biosynthesis; L-tryptophan from chorismate: step 2/5.</text>
</comment>
<dbReference type="Pfam" id="PF00591">
    <property type="entry name" value="Glycos_transf_3"/>
    <property type="match status" value="1"/>
</dbReference>
<dbReference type="RefSeq" id="WP_258330883.1">
    <property type="nucleotide sequence ID" value="NZ_JAPTGG010000004.1"/>
</dbReference>
<keyword evidence="7 12" id="KW-0822">Tryptophan biosynthesis</keyword>
<feature type="binding site" evidence="12">
    <location>
        <position position="227"/>
    </location>
    <ligand>
        <name>Mg(2+)</name>
        <dbReference type="ChEBI" id="CHEBI:18420"/>
        <label>2</label>
    </ligand>
</feature>